<gene>
    <name evidence="1" type="ORF">EDD29_0105</name>
</gene>
<dbReference type="EMBL" id="RJKE01000001">
    <property type="protein sequence ID" value="ROO82624.1"/>
    <property type="molecule type" value="Genomic_DNA"/>
</dbReference>
<accession>A0A3N1CN96</accession>
<protein>
    <submittedName>
        <fullName evidence="1">Uncharacterized protein</fullName>
    </submittedName>
</protein>
<keyword evidence="2" id="KW-1185">Reference proteome</keyword>
<evidence type="ECO:0000313" key="2">
    <source>
        <dbReference type="Proteomes" id="UP000272400"/>
    </source>
</evidence>
<organism evidence="1 2">
    <name type="scientific">Actinocorallia herbida</name>
    <dbReference type="NCBI Taxonomy" id="58109"/>
    <lineage>
        <taxon>Bacteria</taxon>
        <taxon>Bacillati</taxon>
        <taxon>Actinomycetota</taxon>
        <taxon>Actinomycetes</taxon>
        <taxon>Streptosporangiales</taxon>
        <taxon>Thermomonosporaceae</taxon>
        <taxon>Actinocorallia</taxon>
    </lineage>
</organism>
<proteinExistence type="predicted"/>
<sequence length="97" mass="10919">MKVRRAFARLRAIAQDLILLRRAANELKALCRDGRGPVLRVSLRIVRDNEGWDLAPGLTGISYDTRLDHTTGRRLRKNAGALMATCVQHLAMQNRTP</sequence>
<dbReference type="Proteomes" id="UP000272400">
    <property type="component" value="Unassembled WGS sequence"/>
</dbReference>
<name>A0A3N1CN96_9ACTN</name>
<evidence type="ECO:0000313" key="1">
    <source>
        <dbReference type="EMBL" id="ROO82624.1"/>
    </source>
</evidence>
<reference evidence="1 2" key="1">
    <citation type="submission" date="2018-11" db="EMBL/GenBank/DDBJ databases">
        <title>Sequencing the genomes of 1000 actinobacteria strains.</title>
        <authorList>
            <person name="Klenk H.-P."/>
        </authorList>
    </citation>
    <scope>NUCLEOTIDE SEQUENCE [LARGE SCALE GENOMIC DNA]</scope>
    <source>
        <strain evidence="1 2">DSM 44254</strain>
    </source>
</reference>
<dbReference type="AlphaFoldDB" id="A0A3N1CN96"/>
<comment type="caution">
    <text evidence="1">The sequence shown here is derived from an EMBL/GenBank/DDBJ whole genome shotgun (WGS) entry which is preliminary data.</text>
</comment>
<dbReference type="RefSeq" id="WP_123661630.1">
    <property type="nucleotide sequence ID" value="NZ_RJKE01000001.1"/>
</dbReference>